<reference evidence="2 3" key="1">
    <citation type="journal article" date="2019" name="ACS Chem. Biol.">
        <title>Identification and Mobilization of a Cryptic Antibiotic Biosynthesis Gene Locus from a Human-Pathogenic Nocardia Isolate.</title>
        <authorList>
            <person name="Herisse M."/>
            <person name="Ishida K."/>
            <person name="Porter J.L."/>
            <person name="Howden B."/>
            <person name="Hertweck C."/>
            <person name="Stinear T.P."/>
            <person name="Pidot S.J."/>
        </authorList>
    </citation>
    <scope>NUCLEOTIDE SEQUENCE [LARGE SCALE GENOMIC DNA]</scope>
    <source>
        <strain evidence="2 3">AUSMDU00012715</strain>
    </source>
</reference>
<dbReference type="SUPFAM" id="SSF46894">
    <property type="entry name" value="C-terminal effector domain of the bipartite response regulators"/>
    <property type="match status" value="1"/>
</dbReference>
<dbReference type="GO" id="GO:0006355">
    <property type="term" value="P:regulation of DNA-templated transcription"/>
    <property type="evidence" value="ECO:0007669"/>
    <property type="project" value="InterPro"/>
</dbReference>
<sequence length="86" mass="9522">MSVPLDHSPPAARPALSPREMQVLLAWLRSDSKQEAARELYVSVATVSTHIAHIRAKYAVAGRSATTKAALFARAVQDEFIDVYEW</sequence>
<dbReference type="AlphaFoldDB" id="A0A6G9Z6K5"/>
<organism evidence="2 3">
    <name type="scientific">Nocardia terpenica</name>
    <dbReference type="NCBI Taxonomy" id="455432"/>
    <lineage>
        <taxon>Bacteria</taxon>
        <taxon>Bacillati</taxon>
        <taxon>Actinomycetota</taxon>
        <taxon>Actinomycetes</taxon>
        <taxon>Mycobacteriales</taxon>
        <taxon>Nocardiaceae</taxon>
        <taxon>Nocardia</taxon>
    </lineage>
</organism>
<dbReference type="InterPro" id="IPR000792">
    <property type="entry name" value="Tscrpt_reg_LuxR_C"/>
</dbReference>
<gene>
    <name evidence="2" type="ORF">F6W96_25370</name>
</gene>
<dbReference type="InterPro" id="IPR036388">
    <property type="entry name" value="WH-like_DNA-bd_sf"/>
</dbReference>
<evidence type="ECO:0000313" key="3">
    <source>
        <dbReference type="Proteomes" id="UP000500953"/>
    </source>
</evidence>
<feature type="domain" description="HTH luxR-type" evidence="1">
    <location>
        <begin position="13"/>
        <end position="70"/>
    </location>
</feature>
<dbReference type="Proteomes" id="UP000500953">
    <property type="component" value="Chromosome"/>
</dbReference>
<dbReference type="RefSeq" id="WP_167488465.1">
    <property type="nucleotide sequence ID" value="NZ_CP046173.1"/>
</dbReference>
<accession>A0A6G9Z6K5</accession>
<dbReference type="SMART" id="SM00421">
    <property type="entry name" value="HTH_LUXR"/>
    <property type="match status" value="1"/>
</dbReference>
<dbReference type="EMBL" id="CP046173">
    <property type="protein sequence ID" value="QIS21158.1"/>
    <property type="molecule type" value="Genomic_DNA"/>
</dbReference>
<protein>
    <submittedName>
        <fullName evidence="2">LuxR family transcriptional regulator</fullName>
    </submittedName>
</protein>
<evidence type="ECO:0000259" key="1">
    <source>
        <dbReference type="SMART" id="SM00421"/>
    </source>
</evidence>
<evidence type="ECO:0000313" key="2">
    <source>
        <dbReference type="EMBL" id="QIS21158.1"/>
    </source>
</evidence>
<dbReference type="PRINTS" id="PR00038">
    <property type="entry name" value="HTHLUXR"/>
</dbReference>
<dbReference type="Gene3D" id="1.10.10.10">
    <property type="entry name" value="Winged helix-like DNA-binding domain superfamily/Winged helix DNA-binding domain"/>
    <property type="match status" value="1"/>
</dbReference>
<dbReference type="InterPro" id="IPR016032">
    <property type="entry name" value="Sig_transdc_resp-reg_C-effctor"/>
</dbReference>
<name>A0A6G9Z6K5_9NOCA</name>
<dbReference type="Pfam" id="PF00196">
    <property type="entry name" value="GerE"/>
    <property type="match status" value="1"/>
</dbReference>
<proteinExistence type="predicted"/>
<dbReference type="GO" id="GO:0003677">
    <property type="term" value="F:DNA binding"/>
    <property type="evidence" value="ECO:0007669"/>
    <property type="project" value="InterPro"/>
</dbReference>